<feature type="domain" description="Fibulin C-terminal Ig-like" evidence="2">
    <location>
        <begin position="12"/>
        <end position="108"/>
    </location>
</feature>
<organism evidence="3 4">
    <name type="scientific">Panagrolaimus superbus</name>
    <dbReference type="NCBI Taxonomy" id="310955"/>
    <lineage>
        <taxon>Eukaryota</taxon>
        <taxon>Metazoa</taxon>
        <taxon>Ecdysozoa</taxon>
        <taxon>Nematoda</taxon>
        <taxon>Chromadorea</taxon>
        <taxon>Rhabditida</taxon>
        <taxon>Tylenchina</taxon>
        <taxon>Panagrolaimomorpha</taxon>
        <taxon>Panagrolaimoidea</taxon>
        <taxon>Panagrolaimidae</taxon>
        <taxon>Panagrolaimus</taxon>
    </lineage>
</organism>
<protein>
    <recommendedName>
        <fullName evidence="2">Fibulin C-terminal Ig-like domain-containing protein</fullName>
    </recommendedName>
</protein>
<dbReference type="Pfam" id="PF22914">
    <property type="entry name" value="Fibulin_C"/>
    <property type="match status" value="1"/>
</dbReference>
<evidence type="ECO:0000313" key="3">
    <source>
        <dbReference type="Proteomes" id="UP000887577"/>
    </source>
</evidence>
<reference evidence="4" key="1">
    <citation type="submission" date="2022-11" db="UniProtKB">
        <authorList>
            <consortium name="WormBaseParasite"/>
        </authorList>
    </citation>
    <scope>IDENTIFICATION</scope>
</reference>
<evidence type="ECO:0000256" key="1">
    <source>
        <dbReference type="ARBA" id="ARBA00022737"/>
    </source>
</evidence>
<evidence type="ECO:0000313" key="4">
    <source>
        <dbReference type="WBParaSite" id="PSU_v2.g14648.t1"/>
    </source>
</evidence>
<name>A0A914YAY0_9BILA</name>
<keyword evidence="3" id="KW-1185">Reference proteome</keyword>
<sequence>MDHFCLGNFTKEILYQFAAIPSLKQIYKPIEVSKIRVQMNTPFSVEYYLDPKNQEHFIVEQKDNLGIVKIQKPIKGPANEIVRLHINTKSRTNSLLAHNVAIIRVDVSRYPF</sequence>
<dbReference type="Proteomes" id="UP000887577">
    <property type="component" value="Unplaced"/>
</dbReference>
<dbReference type="InterPro" id="IPR055088">
    <property type="entry name" value="Fibulin_C"/>
</dbReference>
<dbReference type="AlphaFoldDB" id="A0A914YAY0"/>
<accession>A0A914YAY0</accession>
<evidence type="ECO:0000259" key="2">
    <source>
        <dbReference type="Pfam" id="PF22914"/>
    </source>
</evidence>
<dbReference type="WBParaSite" id="PSU_v2.g14648.t1">
    <property type="protein sequence ID" value="PSU_v2.g14648.t1"/>
    <property type="gene ID" value="PSU_v2.g14648"/>
</dbReference>
<keyword evidence="1" id="KW-0677">Repeat</keyword>
<proteinExistence type="predicted"/>